<feature type="compositionally biased region" description="Polar residues" evidence="1">
    <location>
        <begin position="377"/>
        <end position="395"/>
    </location>
</feature>
<protein>
    <recommendedName>
        <fullName evidence="2">C2 domain-containing protein</fullName>
    </recommendedName>
</protein>
<dbReference type="PANTHER" id="PTHR45761">
    <property type="entry name" value="EXTENDED SYNAPTOTAGMIN-LIKE PROTEIN 2, ISOFORM C"/>
    <property type="match status" value="1"/>
</dbReference>
<dbReference type="FunFam" id="2.60.40.150:FF:000100">
    <property type="entry name" value="Extended synaptotagmin-2"/>
    <property type="match status" value="1"/>
</dbReference>
<accession>A0A803JNM8</accession>
<dbReference type="Gene3D" id="2.60.40.150">
    <property type="entry name" value="C2 domain"/>
    <property type="match status" value="2"/>
</dbReference>
<evidence type="ECO:0000259" key="2">
    <source>
        <dbReference type="PROSITE" id="PS50004"/>
    </source>
</evidence>
<organism evidence="3">
    <name type="scientific">Xenopus tropicalis</name>
    <name type="common">Western clawed frog</name>
    <name type="synonym">Silurana tropicalis</name>
    <dbReference type="NCBI Taxonomy" id="8364"/>
    <lineage>
        <taxon>Eukaryota</taxon>
        <taxon>Metazoa</taxon>
        <taxon>Chordata</taxon>
        <taxon>Craniata</taxon>
        <taxon>Vertebrata</taxon>
        <taxon>Euteleostomi</taxon>
        <taxon>Amphibia</taxon>
        <taxon>Batrachia</taxon>
        <taxon>Anura</taxon>
        <taxon>Pipoidea</taxon>
        <taxon>Pipidae</taxon>
        <taxon>Xenopodinae</taxon>
        <taxon>Xenopus</taxon>
        <taxon>Silurana</taxon>
    </lineage>
</organism>
<proteinExistence type="predicted"/>
<dbReference type="Pfam" id="PF00168">
    <property type="entry name" value="C2"/>
    <property type="match status" value="2"/>
</dbReference>
<dbReference type="InterPro" id="IPR035892">
    <property type="entry name" value="C2_domain_sf"/>
</dbReference>
<dbReference type="InterPro" id="IPR051634">
    <property type="entry name" value="Extended_Synaptotagmin"/>
</dbReference>
<reference evidence="3" key="1">
    <citation type="journal article" date="2010" name="Science">
        <title>The genome of the Western clawed frog Xenopus tropicalis.</title>
        <authorList>
            <person name="Hellsten U."/>
            <person name="Harland R.M."/>
            <person name="Gilchrist M.J."/>
            <person name="Hendrix D."/>
            <person name="Jurka J."/>
            <person name="Kapitonov V."/>
            <person name="Ovcharenko I."/>
            <person name="Putnam N.H."/>
            <person name="Shu S."/>
            <person name="Taher L."/>
            <person name="Blitz I.L."/>
            <person name="Blumberg B."/>
            <person name="Dichmann D.S."/>
            <person name="Dubchak I."/>
            <person name="Amaya E."/>
            <person name="Detter J.C."/>
            <person name="Fletcher R."/>
            <person name="Gerhard D.S."/>
            <person name="Goodstein D."/>
            <person name="Graves T."/>
            <person name="Grigoriev I.V."/>
            <person name="Grimwood J."/>
            <person name="Kawashima T."/>
            <person name="Lindquist E."/>
            <person name="Lucas S.M."/>
            <person name="Mead P.E."/>
            <person name="Mitros T."/>
            <person name="Ogino H."/>
            <person name="Ohta Y."/>
            <person name="Poliakov A.V."/>
            <person name="Pollet N."/>
            <person name="Robert J."/>
            <person name="Salamov A."/>
            <person name="Sater A.K."/>
            <person name="Schmutz J."/>
            <person name="Terry A."/>
            <person name="Vize P.D."/>
            <person name="Warren W.C."/>
            <person name="Wells D."/>
            <person name="Wills A."/>
            <person name="Wilson R.K."/>
            <person name="Zimmerman L.B."/>
            <person name="Zorn A.M."/>
            <person name="Grainger R."/>
            <person name="Grammer T."/>
            <person name="Khokha M.K."/>
            <person name="Richardson P.M."/>
            <person name="Rokhsar D.S."/>
        </authorList>
    </citation>
    <scope>NUCLEOTIDE SEQUENCE [LARGE SCALE GENOMIC DNA]</scope>
    <source>
        <strain evidence="3">Nigerian</strain>
    </source>
</reference>
<dbReference type="PROSITE" id="PS50004">
    <property type="entry name" value="C2"/>
    <property type="match status" value="2"/>
</dbReference>
<feature type="domain" description="C2" evidence="2">
    <location>
        <begin position="198"/>
        <end position="320"/>
    </location>
</feature>
<feature type="domain" description="C2" evidence="2">
    <location>
        <begin position="57"/>
        <end position="176"/>
    </location>
</feature>
<feature type="region of interest" description="Disordered" evidence="1">
    <location>
        <begin position="370"/>
        <end position="406"/>
    </location>
</feature>
<evidence type="ECO:0000256" key="1">
    <source>
        <dbReference type="SAM" id="MobiDB-lite"/>
    </source>
</evidence>
<dbReference type="SUPFAM" id="SSF49562">
    <property type="entry name" value="C2 domain (Calcium/lipid-binding domain, CaLB)"/>
    <property type="match status" value="2"/>
</dbReference>
<reference evidence="3" key="2">
    <citation type="submission" date="2021-03" db="UniProtKB">
        <authorList>
            <consortium name="Ensembl"/>
        </authorList>
    </citation>
    <scope>IDENTIFICATION</scope>
</reference>
<evidence type="ECO:0000313" key="3">
    <source>
        <dbReference type="Ensembl" id="ENSXETP00000109561"/>
    </source>
</evidence>
<dbReference type="AlphaFoldDB" id="A0A803JNM8"/>
<dbReference type="SMART" id="SM00239">
    <property type="entry name" value="C2"/>
    <property type="match status" value="2"/>
</dbReference>
<dbReference type="InterPro" id="IPR000008">
    <property type="entry name" value="C2_dom"/>
</dbReference>
<name>A0A803JNM8_XENTR</name>
<dbReference type="InParanoid" id="A0A803JNM8"/>
<dbReference type="GeneTree" id="ENSGT00940000156561"/>
<dbReference type="Ensembl" id="ENSXETT00000122089">
    <property type="protein sequence ID" value="ENSXETP00000109561"/>
    <property type="gene ID" value="ENSXETG00000043353"/>
</dbReference>
<sequence>METKPLVGAIHWYFPSRPVFEVSWTGHKHILKIPVVQILLSKIVKKLINDVVFPKTSYFRMSKNISMDELYFRLPKNVIRVYLLEAADLTSGDFIPGAYNSYVVTYGGGKKVKTKVAKNNLNPVWNQAFQMPLTDLPLQKIEFQVLSCNMGDNNLLGSCQISVEEILRHPVTDMWLPLKNASSGKLHVRFEQLSLTQDTEKLEQVLMENKMSSAVQINKFVPALLYVYVRSAKDLQIPKSNKLPTSRTVLKVGNTVSKTKAIRNSKEPAWNKSYHFPIKDPYEDELHIEVKDVRHGCLGTLSVSLGELLLEENLAMEGWFRLHSPDSLAFINIRMELRILVPPCHDESAEEETSSDKAFCIQRLPKKILKPSKDGETTGTSHGKETTGTSRQSEAPRTARKKSEALKGRIERAAKFVCKRFCRCP</sequence>
<dbReference type="PANTHER" id="PTHR45761:SF9">
    <property type="entry name" value="EXTENDED SYNAPTOTAGMIN-1-LIKE"/>
    <property type="match status" value="1"/>
</dbReference>